<gene>
    <name evidence="2" type="ORF">QSV35_18575</name>
</gene>
<evidence type="ECO:0000313" key="3">
    <source>
        <dbReference type="Proteomes" id="UP001235064"/>
    </source>
</evidence>
<evidence type="ECO:0000313" key="2">
    <source>
        <dbReference type="EMBL" id="MDL9981340.1"/>
    </source>
</evidence>
<name>A0ABT7N3R1_9MICO</name>
<proteinExistence type="predicted"/>
<dbReference type="RefSeq" id="WP_286290424.1">
    <property type="nucleotide sequence ID" value="NZ_JASXSZ010000007.1"/>
</dbReference>
<reference evidence="2 3" key="1">
    <citation type="submission" date="2023-06" db="EMBL/GenBank/DDBJ databases">
        <title>Microbacterium sp. nov., isolated from a waste landfill.</title>
        <authorList>
            <person name="Wen W."/>
        </authorList>
    </citation>
    <scope>NUCLEOTIDE SEQUENCE [LARGE SCALE GENOMIC DNA]</scope>
    <source>
        <strain evidence="2 3">ASV49</strain>
    </source>
</reference>
<comment type="caution">
    <text evidence="2">The sequence shown here is derived from an EMBL/GenBank/DDBJ whole genome shotgun (WGS) entry which is preliminary data.</text>
</comment>
<accession>A0ABT7N3R1</accession>
<dbReference type="EMBL" id="JASXSZ010000007">
    <property type="protein sequence ID" value="MDL9981340.1"/>
    <property type="molecule type" value="Genomic_DNA"/>
</dbReference>
<feature type="transmembrane region" description="Helical" evidence="1">
    <location>
        <begin position="136"/>
        <end position="156"/>
    </location>
</feature>
<evidence type="ECO:0000256" key="1">
    <source>
        <dbReference type="SAM" id="Phobius"/>
    </source>
</evidence>
<dbReference type="Proteomes" id="UP001235064">
    <property type="component" value="Unassembled WGS sequence"/>
</dbReference>
<feature type="transmembrane region" description="Helical" evidence="1">
    <location>
        <begin position="84"/>
        <end position="102"/>
    </location>
</feature>
<protein>
    <submittedName>
        <fullName evidence="2">DUF1772 domain-containing protein</fullName>
    </submittedName>
</protein>
<feature type="transmembrane region" description="Helical" evidence="1">
    <location>
        <begin position="57"/>
        <end position="78"/>
    </location>
</feature>
<keyword evidence="1" id="KW-0472">Membrane</keyword>
<keyword evidence="1" id="KW-1133">Transmembrane helix</keyword>
<keyword evidence="3" id="KW-1185">Reference proteome</keyword>
<sequence length="157" mass="16423">MDIVTGAAATIAILCVAVIFGTDVLAGVVLKSVYADVDDRTMVQAVGRGHYYGDKRLPVVGILSVVLTVVTVLLAFVWGTTLGGILAALALAMLLIWLLLFARISAPINKRLTAAAFADEVPADARALQARWESIIPLRATLQGLAIALLCAAIILG</sequence>
<keyword evidence="1" id="KW-0812">Transmembrane</keyword>
<feature type="transmembrane region" description="Helical" evidence="1">
    <location>
        <begin position="6"/>
        <end position="30"/>
    </location>
</feature>
<organism evidence="2 3">
    <name type="scientific">Microbacterium candidum</name>
    <dbReference type="NCBI Taxonomy" id="3041922"/>
    <lineage>
        <taxon>Bacteria</taxon>
        <taxon>Bacillati</taxon>
        <taxon>Actinomycetota</taxon>
        <taxon>Actinomycetes</taxon>
        <taxon>Micrococcales</taxon>
        <taxon>Microbacteriaceae</taxon>
        <taxon>Microbacterium</taxon>
    </lineage>
</organism>